<keyword evidence="3" id="KW-0540">Nuclease</keyword>
<dbReference type="Pfam" id="PF06087">
    <property type="entry name" value="Tyr-DNA_phospho"/>
    <property type="match status" value="1"/>
</dbReference>
<dbReference type="Proteomes" id="UP000008237">
    <property type="component" value="Unassembled WGS sequence"/>
</dbReference>
<organism evidence="13">
    <name type="scientific">Harpegnathos saltator</name>
    <name type="common">Jerdon's jumping ant</name>
    <dbReference type="NCBI Taxonomy" id="610380"/>
    <lineage>
        <taxon>Eukaryota</taxon>
        <taxon>Metazoa</taxon>
        <taxon>Ecdysozoa</taxon>
        <taxon>Arthropoda</taxon>
        <taxon>Hexapoda</taxon>
        <taxon>Insecta</taxon>
        <taxon>Pterygota</taxon>
        <taxon>Neoptera</taxon>
        <taxon>Endopterygota</taxon>
        <taxon>Hymenoptera</taxon>
        <taxon>Apocrita</taxon>
        <taxon>Aculeata</taxon>
        <taxon>Formicoidea</taxon>
        <taxon>Formicidae</taxon>
        <taxon>Ponerinae</taxon>
        <taxon>Ponerini</taxon>
        <taxon>Harpegnathos</taxon>
    </lineage>
</organism>
<evidence type="ECO:0000256" key="10">
    <source>
        <dbReference type="PIRSR" id="PIRSR610347-2"/>
    </source>
</evidence>
<protein>
    <submittedName>
        <fullName evidence="12">Probable tyrosyl-DNA phosphodiesterase</fullName>
    </submittedName>
</protein>
<dbReference type="GO" id="GO:0004527">
    <property type="term" value="F:exonuclease activity"/>
    <property type="evidence" value="ECO:0007669"/>
    <property type="project" value="UniProtKB-KW"/>
</dbReference>
<comment type="subcellular location">
    <subcellularLocation>
        <location evidence="1">Nucleus</location>
    </subcellularLocation>
</comment>
<dbReference type="CDD" id="cd09193">
    <property type="entry name" value="PLDc_mTdp1_1"/>
    <property type="match status" value="1"/>
</dbReference>
<evidence type="ECO:0000256" key="7">
    <source>
        <dbReference type="ARBA" id="ARBA00023204"/>
    </source>
</evidence>
<reference evidence="12 13" key="1">
    <citation type="journal article" date="2010" name="Science">
        <title>Genomic comparison of the ants Camponotus floridanus and Harpegnathos saltator.</title>
        <authorList>
            <person name="Bonasio R."/>
            <person name="Zhang G."/>
            <person name="Ye C."/>
            <person name="Mutti N.S."/>
            <person name="Fang X."/>
            <person name="Qin N."/>
            <person name="Donahue G."/>
            <person name="Yang P."/>
            <person name="Li Q."/>
            <person name="Li C."/>
            <person name="Zhang P."/>
            <person name="Huang Z."/>
            <person name="Berger S.L."/>
            <person name="Reinberg D."/>
            <person name="Wang J."/>
            <person name="Liebig J."/>
        </authorList>
    </citation>
    <scope>NUCLEOTIDE SEQUENCE [LARGE SCALE GENOMIC DNA]</scope>
    <source>
        <strain evidence="12 13">R22 G/1</strain>
    </source>
</reference>
<sequence length="441" mass="51482">MRDFGYNIVEPGKFAEKYALSLPYHIFFTRIDESRKTYNQQFSITFPEILDISFGEIVNSLHLTYILDVEWLCLQYLLAGQSTNMTILYGERRDEEELDDNITAIHMKMPFEFGCHHSKIMILQYKDNGIRVVVSTANLFFEDWQNSTQGIWISPHLPRLSKAAKHNGESLTNFKKDLQRYLSSYRNPALKRWRKLVKKTDFSAINVCLIASIPGHFEHTVDLWGYKKLANVLSQHVTLPPDALKWSIIAQSSAVGSFGPKYGSWLSKEIVWSMTRETERDLNNYPKFQFIYPSVKNYEQSFDYQNGTSCFSYSREVHSKQQWIKSYLYQWKAARTERDQAMPHIKSYTRISSDLKRIAWFVLTSANLSKGAWGVQREDDYYITNYEVGIAFLPKFITRITTFPITDEDLTNSIFPIPYDLPLCPYDSSDSPLITREFLNE</sequence>
<feature type="site" description="Interaction with DNA" evidence="11">
    <location>
        <position position="369"/>
    </location>
</feature>
<evidence type="ECO:0000256" key="9">
    <source>
        <dbReference type="PIRSR" id="PIRSR610347-1"/>
    </source>
</evidence>
<dbReference type="SUPFAM" id="SSF56024">
    <property type="entry name" value="Phospholipase D/nuclease"/>
    <property type="match status" value="2"/>
</dbReference>
<feature type="active site" description="Proton donor/acceptor" evidence="9">
    <location>
        <position position="344"/>
    </location>
</feature>
<keyword evidence="4" id="KW-0227">DNA damage</keyword>
<evidence type="ECO:0000256" key="11">
    <source>
        <dbReference type="PIRSR" id="PIRSR610347-3"/>
    </source>
</evidence>
<name>E2B969_HARSA</name>
<dbReference type="GO" id="GO:0005634">
    <property type="term" value="C:nucleus"/>
    <property type="evidence" value="ECO:0007669"/>
    <property type="project" value="UniProtKB-SubCell"/>
</dbReference>
<evidence type="ECO:0000256" key="6">
    <source>
        <dbReference type="ARBA" id="ARBA00022839"/>
    </source>
</evidence>
<dbReference type="OrthoDB" id="47785at2759"/>
<evidence type="ECO:0000256" key="3">
    <source>
        <dbReference type="ARBA" id="ARBA00022722"/>
    </source>
</evidence>
<feature type="active site" description="Nucleophile" evidence="9">
    <location>
        <position position="117"/>
    </location>
</feature>
<dbReference type="GO" id="GO:0006281">
    <property type="term" value="P:DNA repair"/>
    <property type="evidence" value="ECO:0007669"/>
    <property type="project" value="UniProtKB-KW"/>
</dbReference>
<dbReference type="GO" id="GO:0017005">
    <property type="term" value="F:3'-tyrosyl-DNA phosphodiesterase activity"/>
    <property type="evidence" value="ECO:0007669"/>
    <property type="project" value="TreeGrafter"/>
</dbReference>
<keyword evidence="13" id="KW-1185">Reference proteome</keyword>
<dbReference type="OMA" id="LSTWGHM"/>
<comment type="similarity">
    <text evidence="2">Belongs to the tyrosyl-DNA phosphodiesterase family.</text>
</comment>
<feature type="binding site" evidence="10">
    <location>
        <position position="119"/>
    </location>
    <ligand>
        <name>substrate</name>
    </ligand>
</feature>
<evidence type="ECO:0000256" key="8">
    <source>
        <dbReference type="ARBA" id="ARBA00023242"/>
    </source>
</evidence>
<keyword evidence="7" id="KW-0234">DNA repair</keyword>
<evidence type="ECO:0000256" key="5">
    <source>
        <dbReference type="ARBA" id="ARBA00022801"/>
    </source>
</evidence>
<gene>
    <name evidence="12" type="ORF">EAI_13413</name>
</gene>
<accession>E2B969</accession>
<proteinExistence type="inferred from homology"/>
<keyword evidence="8" id="KW-0539">Nucleus</keyword>
<dbReference type="PANTHER" id="PTHR12415">
    <property type="entry name" value="TYROSYL-DNA PHOSPHODIESTERASE 1"/>
    <property type="match status" value="1"/>
</dbReference>
<evidence type="ECO:0000313" key="12">
    <source>
        <dbReference type="EMBL" id="EFN87775.1"/>
    </source>
</evidence>
<dbReference type="GO" id="GO:0003697">
    <property type="term" value="F:single-stranded DNA binding"/>
    <property type="evidence" value="ECO:0007669"/>
    <property type="project" value="TreeGrafter"/>
</dbReference>
<evidence type="ECO:0000256" key="2">
    <source>
        <dbReference type="ARBA" id="ARBA00010205"/>
    </source>
</evidence>
<dbReference type="AlphaFoldDB" id="E2B969"/>
<dbReference type="PANTHER" id="PTHR12415:SF0">
    <property type="entry name" value="TYROSYL-DNA PHOSPHODIESTERASE 1"/>
    <property type="match status" value="1"/>
</dbReference>
<dbReference type="STRING" id="610380.E2B969"/>
<keyword evidence="5" id="KW-0378">Hydrolase</keyword>
<keyword evidence="6" id="KW-0269">Exonuclease</keyword>
<evidence type="ECO:0000313" key="13">
    <source>
        <dbReference type="Proteomes" id="UP000008237"/>
    </source>
</evidence>
<dbReference type="Gene3D" id="3.30.870.10">
    <property type="entry name" value="Endonuclease Chain A"/>
    <property type="match status" value="2"/>
</dbReference>
<dbReference type="InParanoid" id="E2B969"/>
<evidence type="ECO:0000256" key="4">
    <source>
        <dbReference type="ARBA" id="ARBA00022763"/>
    </source>
</evidence>
<dbReference type="EMBL" id="GL446459">
    <property type="protein sequence ID" value="EFN87775.1"/>
    <property type="molecule type" value="Genomic_DNA"/>
</dbReference>
<evidence type="ECO:0000256" key="1">
    <source>
        <dbReference type="ARBA" id="ARBA00004123"/>
    </source>
</evidence>
<dbReference type="FunCoup" id="E2B969">
    <property type="interactions" value="1422"/>
</dbReference>
<feature type="binding site" evidence="10">
    <location>
        <position position="346"/>
    </location>
    <ligand>
        <name>substrate</name>
    </ligand>
</feature>
<dbReference type="InterPro" id="IPR010347">
    <property type="entry name" value="Tdp1"/>
</dbReference>
<dbReference type="GO" id="GO:0003690">
    <property type="term" value="F:double-stranded DNA binding"/>
    <property type="evidence" value="ECO:0007669"/>
    <property type="project" value="TreeGrafter"/>
</dbReference>